<dbReference type="InterPro" id="IPR036105">
    <property type="entry name" value="DiNase_FeMo-co_biosyn_sf"/>
</dbReference>
<dbReference type="eggNOG" id="COG1433">
    <property type="taxonomic scope" value="Bacteria"/>
</dbReference>
<reference evidence="1 2" key="2">
    <citation type="journal article" date="2012" name="PLoS ONE">
        <title>An ancient pathway combining carbon dioxide fixation with the generation and utilization of a sodium ion gradient for ATP synthesis.</title>
        <authorList>
            <person name="Poehlein A."/>
            <person name="Schmidt S."/>
            <person name="Kaster A.K."/>
            <person name="Goenrich M."/>
            <person name="Vollmers J."/>
            <person name="Thurmer A."/>
            <person name="Bertsch J."/>
            <person name="Schuchmann K."/>
            <person name="Voigt B."/>
            <person name="Hecker M."/>
            <person name="Daniel R."/>
            <person name="Thauer R.K."/>
            <person name="Gottschalk G."/>
            <person name="Muller V."/>
        </authorList>
    </citation>
    <scope>NUCLEOTIDE SEQUENCE [LARGE SCALE GENOMIC DNA]</scope>
    <source>
        <strain evidence="2">ATCC 29683 / DSM 1030 / JCM 2381 / KCTC 1655 / WB1</strain>
    </source>
</reference>
<accession>H6LJV5</accession>
<evidence type="ECO:0008006" key="3">
    <source>
        <dbReference type="Google" id="ProtNLM"/>
    </source>
</evidence>
<protein>
    <recommendedName>
        <fullName evidence="3">Dinitrogenase iron-molybdenum cofactor biosynthesis domain-containing protein</fullName>
    </recommendedName>
</protein>
<evidence type="ECO:0000313" key="2">
    <source>
        <dbReference type="Proteomes" id="UP000007177"/>
    </source>
</evidence>
<name>H6LJV5_ACEWD</name>
<reference evidence="2" key="1">
    <citation type="submission" date="2011-07" db="EMBL/GenBank/DDBJ databases">
        <title>Complete genome sequence of Acetobacterium woodii.</title>
        <authorList>
            <person name="Poehlein A."/>
            <person name="Schmidt S."/>
            <person name="Kaster A.-K."/>
            <person name="Goenrich M."/>
            <person name="Vollmers J."/>
            <person name="Thuermer A."/>
            <person name="Gottschalk G."/>
            <person name="Thauer R.K."/>
            <person name="Daniel R."/>
            <person name="Mueller V."/>
        </authorList>
    </citation>
    <scope>NUCLEOTIDE SEQUENCE [LARGE SCALE GENOMIC DNA]</scope>
    <source>
        <strain evidence="2">ATCC 29683 / DSM 1030 / JCM 2381 / KCTC 1655 / WB1</strain>
    </source>
</reference>
<keyword evidence="2" id="KW-1185">Reference proteome</keyword>
<gene>
    <name evidence="1" type="ordered locus">Awo_c19300</name>
</gene>
<dbReference type="AlphaFoldDB" id="H6LJV5"/>
<dbReference type="OrthoDB" id="9807451at2"/>
<sequence length="120" mass="13135">MKIALTLNGNTLESKVSDNYDTYQYLLVVSLPDMSSDIITKSETSSAKTVAQEIINLNCEGIITGKFHSQEAFDILADACVTRYLGVGYTGLEALELMNKRSLPLIRNFEGTNGCSGDHH</sequence>
<evidence type="ECO:0000313" key="1">
    <source>
        <dbReference type="EMBL" id="AFA48709.1"/>
    </source>
</evidence>
<dbReference type="STRING" id="931626.Awo_c19300"/>
<dbReference type="EMBL" id="CP002987">
    <property type="protein sequence ID" value="AFA48709.1"/>
    <property type="molecule type" value="Genomic_DNA"/>
</dbReference>
<organism evidence="1 2">
    <name type="scientific">Acetobacterium woodii (strain ATCC 29683 / DSM 1030 / JCM 2381 / KCTC 1655 / WB1)</name>
    <dbReference type="NCBI Taxonomy" id="931626"/>
    <lineage>
        <taxon>Bacteria</taxon>
        <taxon>Bacillati</taxon>
        <taxon>Bacillota</taxon>
        <taxon>Clostridia</taxon>
        <taxon>Eubacteriales</taxon>
        <taxon>Eubacteriaceae</taxon>
        <taxon>Acetobacterium</taxon>
    </lineage>
</organism>
<dbReference type="SUPFAM" id="SSF53146">
    <property type="entry name" value="Nitrogenase accessory factor-like"/>
    <property type="match status" value="1"/>
</dbReference>
<dbReference type="KEGG" id="awo:Awo_c19300"/>
<dbReference type="Proteomes" id="UP000007177">
    <property type="component" value="Chromosome"/>
</dbReference>
<proteinExistence type="predicted"/>
<dbReference type="Gene3D" id="3.30.420.130">
    <property type="entry name" value="Dinitrogenase iron-molybdenum cofactor biosynthesis domain"/>
    <property type="match status" value="1"/>
</dbReference>
<dbReference type="HOGENOM" id="CLU_104194_0_0_9"/>
<dbReference type="RefSeq" id="WP_014356309.1">
    <property type="nucleotide sequence ID" value="NC_016894.1"/>
</dbReference>